<comment type="caution">
    <text evidence="2">The sequence shown here is derived from an EMBL/GenBank/DDBJ whole genome shotgun (WGS) entry which is preliminary data.</text>
</comment>
<keyword evidence="3" id="KW-1185">Reference proteome</keyword>
<protein>
    <recommendedName>
        <fullName evidence="4">Polymerase</fullName>
    </recommendedName>
</protein>
<dbReference type="EMBL" id="AZFI01000073">
    <property type="protein sequence ID" value="KRM27202.1"/>
    <property type="molecule type" value="Genomic_DNA"/>
</dbReference>
<proteinExistence type="predicted"/>
<evidence type="ECO:0000313" key="2">
    <source>
        <dbReference type="EMBL" id="KRM27202.1"/>
    </source>
</evidence>
<keyword evidence="1" id="KW-1133">Transmembrane helix</keyword>
<feature type="transmembrane region" description="Helical" evidence="1">
    <location>
        <begin position="23"/>
        <end position="44"/>
    </location>
</feature>
<feature type="transmembrane region" description="Helical" evidence="1">
    <location>
        <begin position="56"/>
        <end position="74"/>
    </location>
</feature>
<evidence type="ECO:0000313" key="3">
    <source>
        <dbReference type="Proteomes" id="UP000051217"/>
    </source>
</evidence>
<feature type="transmembrane region" description="Helical" evidence="1">
    <location>
        <begin position="236"/>
        <end position="259"/>
    </location>
</feature>
<gene>
    <name evidence="2" type="ORF">FC65_GL002015</name>
</gene>
<evidence type="ECO:0008006" key="4">
    <source>
        <dbReference type="Google" id="ProtNLM"/>
    </source>
</evidence>
<dbReference type="RefSeq" id="WP_056971964.1">
    <property type="nucleotide sequence ID" value="NZ_AZFI01000073.1"/>
</dbReference>
<sequence>MDIVGIRDHWMTRFKISPKIGNFLFWSSFILYIVTQFSQGTMFIVNYPSTSFPYRLFMVTGAIALLKILMFNTFKDWQQLAFYTSVGLIILVGCQNTGHWELIYYFLLIVAAQNIKIENIIRVFLVTITVGLLITFVSAKFGVIMSMTNSRTGDAGVRFALGTVFPTDLASRSFYLQLFYVVYRRFKLSLPEVIGCAAFTFLIYVVTDTRLDFILMLLTLLAAIFYRSISKTLDYIGNTIISVAGILGIFGVIGLTYIYSSSNTLLSLADKVLSGRLSTGHKAFVDYNVTLFGQGVPQNGNGGIHHGPFDYFFIDCSFLRILMMNGAVAFVIVVWTICFLSKKFMDKRFWGLEIALILIVLSSFIDHHMDELSFNIIFMTLFANLNCFRDETLALTE</sequence>
<keyword evidence="1" id="KW-0812">Transmembrane</keyword>
<feature type="transmembrane region" description="Helical" evidence="1">
    <location>
        <begin position="190"/>
        <end position="207"/>
    </location>
</feature>
<feature type="transmembrane region" description="Helical" evidence="1">
    <location>
        <begin position="349"/>
        <end position="366"/>
    </location>
</feature>
<feature type="transmembrane region" description="Helical" evidence="1">
    <location>
        <begin position="80"/>
        <end position="108"/>
    </location>
</feature>
<feature type="transmembrane region" description="Helical" evidence="1">
    <location>
        <begin position="213"/>
        <end position="229"/>
    </location>
</feature>
<dbReference type="Proteomes" id="UP000051217">
    <property type="component" value="Unassembled WGS sequence"/>
</dbReference>
<organism evidence="2 3">
    <name type="scientific">Ligilactobacillus acidipiscis DSM 15836</name>
    <dbReference type="NCBI Taxonomy" id="1423716"/>
    <lineage>
        <taxon>Bacteria</taxon>
        <taxon>Bacillati</taxon>
        <taxon>Bacillota</taxon>
        <taxon>Bacilli</taxon>
        <taxon>Lactobacillales</taxon>
        <taxon>Lactobacillaceae</taxon>
        <taxon>Ligilactobacillus</taxon>
    </lineage>
</organism>
<reference evidence="2 3" key="1">
    <citation type="journal article" date="2015" name="Genome Announc.">
        <title>Expanding the biotechnology potential of lactobacilli through comparative genomics of 213 strains and associated genera.</title>
        <authorList>
            <person name="Sun Z."/>
            <person name="Harris H.M."/>
            <person name="McCann A."/>
            <person name="Guo C."/>
            <person name="Argimon S."/>
            <person name="Zhang W."/>
            <person name="Yang X."/>
            <person name="Jeffery I.B."/>
            <person name="Cooney J.C."/>
            <person name="Kagawa T.F."/>
            <person name="Liu W."/>
            <person name="Song Y."/>
            <person name="Salvetti E."/>
            <person name="Wrobel A."/>
            <person name="Rasinkangas P."/>
            <person name="Parkhill J."/>
            <person name="Rea M.C."/>
            <person name="O'Sullivan O."/>
            <person name="Ritari J."/>
            <person name="Douillard F.P."/>
            <person name="Paul Ross R."/>
            <person name="Yang R."/>
            <person name="Briner A.E."/>
            <person name="Felis G.E."/>
            <person name="de Vos W.M."/>
            <person name="Barrangou R."/>
            <person name="Klaenhammer T.R."/>
            <person name="Caufield P.W."/>
            <person name="Cui Y."/>
            <person name="Zhang H."/>
            <person name="O'Toole P.W."/>
        </authorList>
    </citation>
    <scope>NUCLEOTIDE SEQUENCE [LARGE SCALE GENOMIC DNA]</scope>
    <source>
        <strain evidence="2 3">DSM 15836</strain>
    </source>
</reference>
<evidence type="ECO:0000256" key="1">
    <source>
        <dbReference type="SAM" id="Phobius"/>
    </source>
</evidence>
<feature type="transmembrane region" description="Helical" evidence="1">
    <location>
        <begin position="120"/>
        <end position="139"/>
    </location>
</feature>
<name>A0ABR5PJW9_9LACO</name>
<keyword evidence="1" id="KW-0472">Membrane</keyword>
<accession>A0ABR5PJW9</accession>
<feature type="transmembrane region" description="Helical" evidence="1">
    <location>
        <begin position="318"/>
        <end position="340"/>
    </location>
</feature>